<evidence type="ECO:0000313" key="1">
    <source>
        <dbReference type="EMBL" id="JAD50584.1"/>
    </source>
</evidence>
<protein>
    <submittedName>
        <fullName evidence="1">Uncharacterized protein</fullName>
    </submittedName>
</protein>
<dbReference type="EMBL" id="GBRH01247311">
    <property type="protein sequence ID" value="JAD50584.1"/>
    <property type="molecule type" value="Transcribed_RNA"/>
</dbReference>
<reference evidence="1" key="1">
    <citation type="submission" date="2014-09" db="EMBL/GenBank/DDBJ databases">
        <authorList>
            <person name="Magalhaes I.L.F."/>
            <person name="Oliveira U."/>
            <person name="Santos F.R."/>
            <person name="Vidigal T.H.D.A."/>
            <person name="Brescovit A.D."/>
            <person name="Santos A.J."/>
        </authorList>
    </citation>
    <scope>NUCLEOTIDE SEQUENCE</scope>
    <source>
        <tissue evidence="1">Shoot tissue taken approximately 20 cm above the soil surface</tissue>
    </source>
</reference>
<proteinExistence type="predicted"/>
<dbReference type="AlphaFoldDB" id="A0A0A9AFY3"/>
<sequence>MRAVVGRFFSQGRVREGPSVAGGAALFPASSDCPRGRSGAPAAGFAAP</sequence>
<organism evidence="1">
    <name type="scientific">Arundo donax</name>
    <name type="common">Giant reed</name>
    <name type="synonym">Donax arundinaceus</name>
    <dbReference type="NCBI Taxonomy" id="35708"/>
    <lineage>
        <taxon>Eukaryota</taxon>
        <taxon>Viridiplantae</taxon>
        <taxon>Streptophyta</taxon>
        <taxon>Embryophyta</taxon>
        <taxon>Tracheophyta</taxon>
        <taxon>Spermatophyta</taxon>
        <taxon>Magnoliopsida</taxon>
        <taxon>Liliopsida</taxon>
        <taxon>Poales</taxon>
        <taxon>Poaceae</taxon>
        <taxon>PACMAD clade</taxon>
        <taxon>Arundinoideae</taxon>
        <taxon>Arundineae</taxon>
        <taxon>Arundo</taxon>
    </lineage>
</organism>
<reference evidence="1" key="2">
    <citation type="journal article" date="2015" name="Data Brief">
        <title>Shoot transcriptome of the giant reed, Arundo donax.</title>
        <authorList>
            <person name="Barrero R.A."/>
            <person name="Guerrero F.D."/>
            <person name="Moolhuijzen P."/>
            <person name="Goolsby J.A."/>
            <person name="Tidwell J."/>
            <person name="Bellgard S.E."/>
            <person name="Bellgard M.I."/>
        </authorList>
    </citation>
    <scope>NUCLEOTIDE SEQUENCE</scope>
    <source>
        <tissue evidence="1">Shoot tissue taken approximately 20 cm above the soil surface</tissue>
    </source>
</reference>
<accession>A0A0A9AFY3</accession>
<name>A0A0A9AFY3_ARUDO</name>